<evidence type="ECO:0000313" key="7">
    <source>
        <dbReference type="EMBL" id="MFC3761606.1"/>
    </source>
</evidence>
<feature type="binding site" evidence="6">
    <location>
        <position position="85"/>
    </location>
    <ligand>
        <name>5-phospho-alpha-D-ribose 1-diphosphate</name>
        <dbReference type="ChEBI" id="CHEBI:58017"/>
        <note>ligand shared between dimeric partners</note>
    </ligand>
</feature>
<keyword evidence="8" id="KW-1185">Reference proteome</keyword>
<evidence type="ECO:0000256" key="5">
    <source>
        <dbReference type="ARBA" id="ARBA00022975"/>
    </source>
</evidence>
<keyword evidence="6" id="KW-0460">Magnesium</keyword>
<dbReference type="InterPro" id="IPR029057">
    <property type="entry name" value="PRTase-like"/>
</dbReference>
<comment type="caution">
    <text evidence="7">The sequence shown here is derived from an EMBL/GenBank/DDBJ whole genome shotgun (WGS) entry which is preliminary data.</text>
</comment>
<keyword evidence="3 6" id="KW-0328">Glycosyltransferase</keyword>
<keyword evidence="4 6" id="KW-0808">Transferase</keyword>
<reference evidence="8" key="1">
    <citation type="journal article" date="2019" name="Int. J. Syst. Evol. Microbiol.">
        <title>The Global Catalogue of Microorganisms (GCM) 10K type strain sequencing project: providing services to taxonomists for standard genome sequencing and annotation.</title>
        <authorList>
            <consortium name="The Broad Institute Genomics Platform"/>
            <consortium name="The Broad Institute Genome Sequencing Center for Infectious Disease"/>
            <person name="Wu L."/>
            <person name="Ma J."/>
        </authorList>
    </citation>
    <scope>NUCLEOTIDE SEQUENCE [LARGE SCALE GENOMIC DNA]</scope>
    <source>
        <strain evidence="8">CGMCC 4.7241</strain>
    </source>
</reference>
<dbReference type="GO" id="GO:0004588">
    <property type="term" value="F:orotate phosphoribosyltransferase activity"/>
    <property type="evidence" value="ECO:0007669"/>
    <property type="project" value="UniProtKB-EC"/>
</dbReference>
<sequence>MDLARQINERSRLTGQFTLRSGLTATHYFDKYLFETDPVLLRRVVDAMAPLVPTGTELLGGLELGGIPIATLLGQVTGLPVLFIRKQAKTYGTQKLVEGVDCAGREVLLVEDVISTGGAVIDAAHAIRGLGGKADTVLCAIDRRAPAANQLASNGIQVRSVLTGDQLDALTV</sequence>
<evidence type="ECO:0000256" key="2">
    <source>
        <dbReference type="ARBA" id="ARBA00011971"/>
    </source>
</evidence>
<evidence type="ECO:0000256" key="3">
    <source>
        <dbReference type="ARBA" id="ARBA00022676"/>
    </source>
</evidence>
<comment type="caution">
    <text evidence="6">Lacks conserved residue(s) required for the propagation of feature annotation.</text>
</comment>
<feature type="binding site" evidence="6">
    <location>
        <position position="115"/>
    </location>
    <ligand>
        <name>orotate</name>
        <dbReference type="ChEBI" id="CHEBI:30839"/>
    </ligand>
</feature>
<dbReference type="EMBL" id="JBHRZH010000009">
    <property type="protein sequence ID" value="MFC3761606.1"/>
    <property type="molecule type" value="Genomic_DNA"/>
</dbReference>
<evidence type="ECO:0000313" key="8">
    <source>
        <dbReference type="Proteomes" id="UP001595699"/>
    </source>
</evidence>
<comment type="pathway">
    <text evidence="1 6">Pyrimidine metabolism; UMP biosynthesis via de novo pathway; UMP from orotate: step 1/2.</text>
</comment>
<gene>
    <name evidence="6" type="primary">pyrE</name>
    <name evidence="7" type="ORF">ACFOUW_12235</name>
</gene>
<dbReference type="InterPro" id="IPR000836">
    <property type="entry name" value="PRTase_dom"/>
</dbReference>
<dbReference type="InterPro" id="IPR023031">
    <property type="entry name" value="OPRT"/>
</dbReference>
<comment type="similarity">
    <text evidence="6">Belongs to the purine/pyrimidine phosphoribosyltransferase family. PyrE subfamily.</text>
</comment>
<comment type="subunit">
    <text evidence="6">Homodimer.</text>
</comment>
<protein>
    <recommendedName>
        <fullName evidence="2 6">Orotate phosphoribosyltransferase</fullName>
        <shortName evidence="6">OPRT</shortName>
        <shortName evidence="6">OPRTase</shortName>
        <ecNumber evidence="2 6">2.4.2.10</ecNumber>
    </recommendedName>
</protein>
<dbReference type="RefSeq" id="WP_205114143.1">
    <property type="nucleotide sequence ID" value="NZ_JAFBCM010000001.1"/>
</dbReference>
<accession>A0ABV7Y8G2</accession>
<dbReference type="Gene3D" id="3.40.50.2020">
    <property type="match status" value="1"/>
</dbReference>
<dbReference type="PANTHER" id="PTHR19278:SF9">
    <property type="entry name" value="URIDINE 5'-MONOPHOSPHATE SYNTHASE"/>
    <property type="match status" value="1"/>
</dbReference>
<feature type="binding site" description="in other chain" evidence="6">
    <location>
        <begin position="111"/>
        <end position="119"/>
    </location>
    <ligand>
        <name>5-phospho-alpha-D-ribose 1-diphosphate</name>
        <dbReference type="ChEBI" id="CHEBI:58017"/>
        <note>ligand shared between dimeric partners</note>
    </ligand>
</feature>
<dbReference type="HAMAP" id="MF_01208">
    <property type="entry name" value="PyrE"/>
    <property type="match status" value="1"/>
</dbReference>
<feature type="binding site" description="in other chain" evidence="6">
    <location>
        <position position="20"/>
    </location>
    <ligand>
        <name>5-phospho-alpha-D-ribose 1-diphosphate</name>
        <dbReference type="ChEBI" id="CHEBI:58017"/>
        <note>ligand shared between dimeric partners</note>
    </ligand>
</feature>
<comment type="cofactor">
    <cofactor evidence="6">
        <name>Mg(2+)</name>
        <dbReference type="ChEBI" id="CHEBI:18420"/>
    </cofactor>
</comment>
<dbReference type="SUPFAM" id="SSF53271">
    <property type="entry name" value="PRTase-like"/>
    <property type="match status" value="1"/>
</dbReference>
<keyword evidence="5 6" id="KW-0665">Pyrimidine biosynthesis</keyword>
<feature type="binding site" description="in other chain" evidence="6">
    <location>
        <position position="86"/>
    </location>
    <ligand>
        <name>5-phospho-alpha-D-ribose 1-diphosphate</name>
        <dbReference type="ChEBI" id="CHEBI:58017"/>
        <note>ligand shared between dimeric partners</note>
    </ligand>
</feature>
<dbReference type="EC" id="2.4.2.10" evidence="2 6"/>
<comment type="catalytic activity">
    <reaction evidence="6">
        <text>orotidine 5'-phosphate + diphosphate = orotate + 5-phospho-alpha-D-ribose 1-diphosphate</text>
        <dbReference type="Rhea" id="RHEA:10380"/>
        <dbReference type="ChEBI" id="CHEBI:30839"/>
        <dbReference type="ChEBI" id="CHEBI:33019"/>
        <dbReference type="ChEBI" id="CHEBI:57538"/>
        <dbReference type="ChEBI" id="CHEBI:58017"/>
        <dbReference type="EC" id="2.4.2.10"/>
    </reaction>
</comment>
<evidence type="ECO:0000256" key="1">
    <source>
        <dbReference type="ARBA" id="ARBA00004889"/>
    </source>
</evidence>
<evidence type="ECO:0000256" key="4">
    <source>
        <dbReference type="ARBA" id="ARBA00022679"/>
    </source>
</evidence>
<dbReference type="CDD" id="cd06223">
    <property type="entry name" value="PRTases_typeI"/>
    <property type="match status" value="1"/>
</dbReference>
<organism evidence="7 8">
    <name type="scientific">Tenggerimyces flavus</name>
    <dbReference type="NCBI Taxonomy" id="1708749"/>
    <lineage>
        <taxon>Bacteria</taxon>
        <taxon>Bacillati</taxon>
        <taxon>Actinomycetota</taxon>
        <taxon>Actinomycetes</taxon>
        <taxon>Propionibacteriales</taxon>
        <taxon>Nocardioidaceae</taxon>
        <taxon>Tenggerimyces</taxon>
    </lineage>
</organism>
<name>A0ABV7Y8G2_9ACTN</name>
<proteinExistence type="inferred from homology"/>
<comment type="function">
    <text evidence="6">Catalyzes the transfer of a ribosyl phosphate group from 5-phosphoribose 1-diphosphate to orotate, leading to the formation of orotidine monophosphate (OMP).</text>
</comment>
<evidence type="ECO:0000256" key="6">
    <source>
        <dbReference type="HAMAP-Rule" id="MF_01208"/>
    </source>
</evidence>
<dbReference type="Proteomes" id="UP001595699">
    <property type="component" value="Unassembled WGS sequence"/>
</dbReference>
<dbReference type="PANTHER" id="PTHR19278">
    <property type="entry name" value="OROTATE PHOSPHORIBOSYLTRANSFERASE"/>
    <property type="match status" value="1"/>
</dbReference>
<feature type="binding site" evidence="6">
    <location>
        <position position="143"/>
    </location>
    <ligand>
        <name>orotate</name>
        <dbReference type="ChEBI" id="CHEBI:30839"/>
    </ligand>
</feature>
<feature type="binding site" evidence="6">
    <location>
        <position position="89"/>
    </location>
    <ligand>
        <name>5-phospho-alpha-D-ribose 1-diphosphate</name>
        <dbReference type="ChEBI" id="CHEBI:58017"/>
        <note>ligand shared between dimeric partners</note>
    </ligand>
</feature>